<feature type="binding site" evidence="7">
    <location>
        <position position="367"/>
    </location>
    <ligand>
        <name>Mn(2+)</name>
        <dbReference type="ChEBI" id="CHEBI:29035"/>
    </ligand>
</feature>
<evidence type="ECO:0000259" key="8">
    <source>
        <dbReference type="Pfam" id="PF02952"/>
    </source>
</evidence>
<dbReference type="Proteomes" id="UP001597493">
    <property type="component" value="Unassembled WGS sequence"/>
</dbReference>
<evidence type="ECO:0000256" key="5">
    <source>
        <dbReference type="ARBA" id="ARBA00023253"/>
    </source>
</evidence>
<feature type="domain" description="L-fucose isomerase C-terminal" evidence="8">
    <location>
        <begin position="396"/>
        <end position="559"/>
    </location>
</feature>
<dbReference type="Gene3D" id="3.40.50.1070">
    <property type="match status" value="1"/>
</dbReference>
<evidence type="ECO:0000256" key="4">
    <source>
        <dbReference type="ARBA" id="ARBA00023235"/>
    </source>
</evidence>
<gene>
    <name evidence="7" type="primary">fucI</name>
    <name evidence="11" type="ORF">ACFSW5_02310</name>
</gene>
<keyword evidence="6 7" id="KW-0119">Carbohydrate metabolism</keyword>
<dbReference type="Gene3D" id="3.20.14.10">
    <property type="entry name" value="L-fucose/L-arabinose isomerase, C-terminal"/>
    <property type="match status" value="1"/>
</dbReference>
<evidence type="ECO:0000313" key="11">
    <source>
        <dbReference type="EMBL" id="MFD2659093.1"/>
    </source>
</evidence>
<dbReference type="InterPro" id="IPR012889">
    <property type="entry name" value="Fucose_isomerase_N2"/>
</dbReference>
<keyword evidence="2 7" id="KW-0479">Metal-binding</keyword>
<dbReference type="NCBIfam" id="TIGR01089">
    <property type="entry name" value="fucI"/>
    <property type="match status" value="1"/>
</dbReference>
<keyword evidence="3 7" id="KW-0464">Manganese</keyword>
<comment type="function">
    <text evidence="7">Converts the aldose L-fucose into the corresponding ketose L-fuculose.</text>
</comment>
<feature type="domain" description="L-fucose isomerase N-terminal-1" evidence="9">
    <location>
        <begin position="13"/>
        <end position="180"/>
    </location>
</feature>
<organism evidence="11 12">
    <name type="scientific">Paenibacillus thailandensis</name>
    <dbReference type="NCBI Taxonomy" id="393250"/>
    <lineage>
        <taxon>Bacteria</taxon>
        <taxon>Bacillati</taxon>
        <taxon>Bacillota</taxon>
        <taxon>Bacilli</taxon>
        <taxon>Bacillales</taxon>
        <taxon>Paenibacillaceae</taxon>
        <taxon>Paenibacillus</taxon>
    </lineage>
</organism>
<dbReference type="Pfam" id="PF07882">
    <property type="entry name" value="Fucose_iso_N2"/>
    <property type="match status" value="1"/>
</dbReference>
<dbReference type="EC" id="5.3.1.25" evidence="7"/>
<dbReference type="PANTHER" id="PTHR37840">
    <property type="entry name" value="L-FUCOSE ISOMERASE"/>
    <property type="match status" value="1"/>
</dbReference>
<evidence type="ECO:0000256" key="7">
    <source>
        <dbReference type="HAMAP-Rule" id="MF_01254"/>
    </source>
</evidence>
<evidence type="ECO:0000256" key="2">
    <source>
        <dbReference type="ARBA" id="ARBA00022723"/>
    </source>
</evidence>
<evidence type="ECO:0000256" key="3">
    <source>
        <dbReference type="ARBA" id="ARBA00023211"/>
    </source>
</evidence>
<comment type="caution">
    <text evidence="11">The sequence shown here is derived from an EMBL/GenBank/DDBJ whole genome shotgun (WGS) entry which is preliminary data.</text>
</comment>
<feature type="binding site" evidence="7">
    <location>
        <position position="343"/>
    </location>
    <ligand>
        <name>Mn(2+)</name>
        <dbReference type="ChEBI" id="CHEBI:29035"/>
    </ligand>
</feature>
<evidence type="ECO:0000259" key="10">
    <source>
        <dbReference type="Pfam" id="PF07882"/>
    </source>
</evidence>
<keyword evidence="1 7" id="KW-0963">Cytoplasm</keyword>
<proteinExistence type="inferred from homology"/>
<dbReference type="GO" id="GO:0008736">
    <property type="term" value="F:L-fucose isomerase activity"/>
    <property type="evidence" value="ECO:0007669"/>
    <property type="project" value="UniProtKB-EC"/>
</dbReference>
<evidence type="ECO:0000256" key="6">
    <source>
        <dbReference type="ARBA" id="ARBA00023277"/>
    </source>
</evidence>
<dbReference type="RefSeq" id="WP_379269304.1">
    <property type="nucleotide sequence ID" value="NZ_JBHUGT010000031.1"/>
</dbReference>
<protein>
    <recommendedName>
        <fullName evidence="7">L-fucose isomerase</fullName>
        <shortName evidence="7">FucIase</shortName>
        <ecNumber evidence="7">5.3.1.25</ecNumber>
    </recommendedName>
    <alternativeName>
        <fullName evidence="7">6-deoxy-L-galactose isomerase</fullName>
    </alternativeName>
</protein>
<reference evidence="12" key="1">
    <citation type="journal article" date="2019" name="Int. J. Syst. Evol. Microbiol.">
        <title>The Global Catalogue of Microorganisms (GCM) 10K type strain sequencing project: providing services to taxonomists for standard genome sequencing and annotation.</title>
        <authorList>
            <consortium name="The Broad Institute Genomics Platform"/>
            <consortium name="The Broad Institute Genome Sequencing Center for Infectious Disease"/>
            <person name="Wu L."/>
            <person name="Ma J."/>
        </authorList>
    </citation>
    <scope>NUCLEOTIDE SEQUENCE [LARGE SCALE GENOMIC DNA]</scope>
    <source>
        <strain evidence="12">TISTR 1827</strain>
    </source>
</reference>
<dbReference type="SUPFAM" id="SSF53743">
    <property type="entry name" value="FucI/AraA N-terminal and middle domains"/>
    <property type="match status" value="1"/>
</dbReference>
<dbReference type="InterPro" id="IPR038391">
    <property type="entry name" value="Fucose_iso_dom1_sf"/>
</dbReference>
<comment type="subcellular location">
    <subcellularLocation>
        <location evidence="7">Cytoplasm</location>
    </subcellularLocation>
</comment>
<dbReference type="InterPro" id="IPR015888">
    <property type="entry name" value="Fuc_isomerase_C"/>
</dbReference>
<keyword evidence="12" id="KW-1185">Reference proteome</keyword>
<dbReference type="InterPro" id="IPR009015">
    <property type="entry name" value="Fucose_isomerase_N/cen_sf"/>
</dbReference>
<dbReference type="HAMAP" id="MF_01254">
    <property type="entry name" value="Fucose_iso"/>
    <property type="match status" value="1"/>
</dbReference>
<feature type="active site" description="Proton acceptor" evidence="7">
    <location>
        <position position="343"/>
    </location>
</feature>
<dbReference type="Pfam" id="PF07881">
    <property type="entry name" value="Fucose_iso_N1"/>
    <property type="match status" value="1"/>
</dbReference>
<dbReference type="PANTHER" id="PTHR37840:SF1">
    <property type="entry name" value="L-FUCOSE ISOMERASE"/>
    <property type="match status" value="1"/>
</dbReference>
<dbReference type="Pfam" id="PF02952">
    <property type="entry name" value="Fucose_iso_C"/>
    <property type="match status" value="1"/>
</dbReference>
<dbReference type="InterPro" id="IPR038393">
    <property type="entry name" value="Fuc_iso_dom3_sf"/>
</dbReference>
<dbReference type="NCBIfam" id="NF008220">
    <property type="entry name" value="PRK10991.1"/>
    <property type="match status" value="1"/>
</dbReference>
<dbReference type="InterPro" id="IPR004216">
    <property type="entry name" value="Fuc/Ara_isomerase_C"/>
</dbReference>
<keyword evidence="4 7" id="KW-0413">Isomerase</keyword>
<feature type="binding site" evidence="7">
    <location>
        <position position="533"/>
    </location>
    <ligand>
        <name>Mn(2+)</name>
        <dbReference type="ChEBI" id="CHEBI:29035"/>
    </ligand>
</feature>
<name>A0ABW5QT29_9BACL</name>
<evidence type="ECO:0000256" key="1">
    <source>
        <dbReference type="ARBA" id="ARBA00022490"/>
    </source>
</evidence>
<dbReference type="InterPro" id="IPR038392">
    <property type="entry name" value="Fucose_isomerase_dom2_sf"/>
</dbReference>
<evidence type="ECO:0000259" key="9">
    <source>
        <dbReference type="Pfam" id="PF07881"/>
    </source>
</evidence>
<comment type="pathway">
    <text evidence="7">Carbohydrate degradation; L-fucose degradation; L-lactaldehyde and glycerone phosphate from L-fucose: step 1/3.</text>
</comment>
<dbReference type="SUPFAM" id="SSF50443">
    <property type="entry name" value="FucI/AraA C-terminal domain-like"/>
    <property type="match status" value="1"/>
</dbReference>
<keyword evidence="5 7" id="KW-0294">Fucose metabolism</keyword>
<dbReference type="InterPro" id="IPR005763">
    <property type="entry name" value="Fucose_isomerase"/>
</dbReference>
<accession>A0ABW5QT29</accession>
<dbReference type="InterPro" id="IPR012888">
    <property type="entry name" value="Fucose_iso_N1"/>
</dbReference>
<comment type="similarity">
    <text evidence="7">Belongs to the L-fucose isomerase family.</text>
</comment>
<feature type="active site" description="Proton acceptor" evidence="7">
    <location>
        <position position="367"/>
    </location>
</feature>
<sequence>MDQNRYRWKDGFPKIGIRPTIDGRRKGVRESLEEQTMNMAKEAAKLLSSELRYPNGEPVECVVADTTIGGVAESAACADKFRRENVSVSITVTPCWCYGTETMDMDPFTPKAVWGFNGTERPGAVYLAAVLAAHAQKGLPAFGIYGTDVQDAGTTEIPQDVKQKLLRFARAGLAAALMRGKSYLSIGSVSMGIAGSIVNDQFFQEYLGMRNEYVDSSEIIRRIEEEIYDKDEYELALQWVKENCKEGADNNPEALQASRGKKDADWETVVKMTMIGRDLMAGNPKLAELGFAEEAQGHNAILAGFQGQRQWTDHFPNGDFMETVLNSSFDWNGRRAPYLMATENDSLNGVVMLFGHLLTNTAQVFADVRTYWSPEAVKRVTGYTLEGRASNGLLHLINSGSAALDGTGEQTRDGQPAMKPYWEITDAEAKACLEATLFRPASVEYFRGGGFSTDYTTKGGMPITMSRLNLVKGLGPALQIAEGYTVELPADIHDALDKRTDPTWPTTWFAPVLTGKGAFKDVYSVMDQWGSNHGSFSYGHIGADLITLASILRIPVAMHNVAEEQIFRPRVWGSFGTESPESADFRACSAFGPLYK</sequence>
<feature type="domain" description="L-fucose isomerase N-terminal-2" evidence="10">
    <location>
        <begin position="181"/>
        <end position="360"/>
    </location>
</feature>
<dbReference type="EMBL" id="JBHUMY010000001">
    <property type="protein sequence ID" value="MFD2659093.1"/>
    <property type="molecule type" value="Genomic_DNA"/>
</dbReference>
<dbReference type="Gene3D" id="3.40.275.10">
    <property type="entry name" value="L-fucose Isomerase, Chain A, domain 2"/>
    <property type="match status" value="1"/>
</dbReference>
<comment type="cofactor">
    <cofactor evidence="7">
        <name>Mn(2+)</name>
        <dbReference type="ChEBI" id="CHEBI:29035"/>
    </cofactor>
</comment>
<evidence type="ECO:0000313" key="12">
    <source>
        <dbReference type="Proteomes" id="UP001597493"/>
    </source>
</evidence>
<comment type="catalytic activity">
    <reaction evidence="7">
        <text>L-fucose = L-fuculose</text>
        <dbReference type="Rhea" id="RHEA:17233"/>
        <dbReference type="ChEBI" id="CHEBI:2181"/>
        <dbReference type="ChEBI" id="CHEBI:17617"/>
        <dbReference type="EC" id="5.3.1.25"/>
    </reaction>
</comment>